<evidence type="ECO:0008006" key="4">
    <source>
        <dbReference type="Google" id="ProtNLM"/>
    </source>
</evidence>
<dbReference type="AlphaFoldDB" id="A0A1E5NGV3"/>
<dbReference type="InterPro" id="IPR036388">
    <property type="entry name" value="WH-like_DNA-bd_sf"/>
</dbReference>
<dbReference type="PANTHER" id="PTHR18964">
    <property type="entry name" value="ROK (REPRESSOR, ORF, KINASE) FAMILY"/>
    <property type="match status" value="1"/>
</dbReference>
<dbReference type="EMBL" id="MDCO01000006">
    <property type="protein sequence ID" value="OEJ15399.1"/>
    <property type="molecule type" value="Genomic_DNA"/>
</dbReference>
<name>A0A1E5NGV3_9SPIR</name>
<sequence>MKHITEIKSKNKKDIIKLLYKKNIMSKKRIAAELELSPSVITKLCSELIKENILVEMNRIDSKKLGRKEVEIKINPNYKKCIGITINHISTDILLVDMQFQVIEKVSFKTSTNYENDLLKIVSTVQEIIYNYSLNNKDILGIGISIKGNTDGIYSYSGIWGIKVNIKDYIENNLNIPTVIDNGIRCSALLEQLYSNEDNFMFIKYMEPGIGGAVILNGSIKRGENNLIMDFGHMIIDTNLDYCHICKRKGCLESVISIEKILINIKNNFSKDFCPVLWEICSGDLNNINISNIIKAADNGCININNIFKKNAQYFALCLINTYSIMDVNKIIIIGDLFSSKRFVSYFKTAVEEYQLTDIYDKIEMHFHENVLLSPIALLLNEYLF</sequence>
<accession>A0A1E5NGV3</accession>
<dbReference type="SUPFAM" id="SSF46785">
    <property type="entry name" value="Winged helix' DNA-binding domain"/>
    <property type="match status" value="1"/>
</dbReference>
<comment type="caution">
    <text evidence="2">The sequence shown here is derived from an EMBL/GenBank/DDBJ whole genome shotgun (WGS) entry which is preliminary data.</text>
</comment>
<evidence type="ECO:0000256" key="1">
    <source>
        <dbReference type="ARBA" id="ARBA00006479"/>
    </source>
</evidence>
<dbReference type="PANTHER" id="PTHR18964:SF149">
    <property type="entry name" value="BIFUNCTIONAL UDP-N-ACETYLGLUCOSAMINE 2-EPIMERASE_N-ACETYLMANNOSAMINE KINASE"/>
    <property type="match status" value="1"/>
</dbReference>
<comment type="similarity">
    <text evidence="1">Belongs to the ROK (NagC/XylR) family.</text>
</comment>
<protein>
    <recommendedName>
        <fullName evidence="4">ROK family transcriptional regulator</fullName>
    </recommendedName>
</protein>
<dbReference type="InterPro" id="IPR043129">
    <property type="entry name" value="ATPase_NBD"/>
</dbReference>
<dbReference type="Gene3D" id="1.10.10.10">
    <property type="entry name" value="Winged helix-like DNA-binding domain superfamily/Winged helix DNA-binding domain"/>
    <property type="match status" value="1"/>
</dbReference>
<dbReference type="InterPro" id="IPR036390">
    <property type="entry name" value="WH_DNA-bd_sf"/>
</dbReference>
<proteinExistence type="inferred from homology"/>
<reference evidence="2 3" key="1">
    <citation type="submission" date="2016-08" db="EMBL/GenBank/DDBJ databases">
        <title>Characterization and recognition of Brachyspira hampsonii sp. nov., a novel intestinal spirochete that is pathogenic to pigs.</title>
        <authorList>
            <person name="Mirajkar N."/>
            <person name="La T."/>
            <person name="Phillips N."/>
            <person name="Hampson D."/>
            <person name="Gebhart C."/>
        </authorList>
    </citation>
    <scope>NUCLEOTIDE SEQUENCE [LARGE SCALE GENOMIC DNA]</scope>
    <source>
        <strain evidence="2 3">P280/1</strain>
    </source>
</reference>
<evidence type="ECO:0000313" key="2">
    <source>
        <dbReference type="EMBL" id="OEJ15399.1"/>
    </source>
</evidence>
<dbReference type="RefSeq" id="WP_069725950.1">
    <property type="nucleotide sequence ID" value="NZ_MDCO01000006.1"/>
</dbReference>
<dbReference type="Proteomes" id="UP000095247">
    <property type="component" value="Unassembled WGS sequence"/>
</dbReference>
<dbReference type="Gene3D" id="3.30.420.40">
    <property type="match status" value="2"/>
</dbReference>
<evidence type="ECO:0000313" key="3">
    <source>
        <dbReference type="Proteomes" id="UP000095247"/>
    </source>
</evidence>
<dbReference type="InterPro" id="IPR000600">
    <property type="entry name" value="ROK"/>
</dbReference>
<gene>
    <name evidence="2" type="ORF">BFL38_13995</name>
</gene>
<dbReference type="SUPFAM" id="SSF53067">
    <property type="entry name" value="Actin-like ATPase domain"/>
    <property type="match status" value="1"/>
</dbReference>
<dbReference type="Pfam" id="PF00480">
    <property type="entry name" value="ROK"/>
    <property type="match status" value="1"/>
</dbReference>
<organism evidence="2 3">
    <name type="scientific">Brachyspira hampsonii</name>
    <dbReference type="NCBI Taxonomy" id="1287055"/>
    <lineage>
        <taxon>Bacteria</taxon>
        <taxon>Pseudomonadati</taxon>
        <taxon>Spirochaetota</taxon>
        <taxon>Spirochaetia</taxon>
        <taxon>Brachyspirales</taxon>
        <taxon>Brachyspiraceae</taxon>
        <taxon>Brachyspira</taxon>
    </lineage>
</organism>